<feature type="transmembrane region" description="Helical" evidence="14">
    <location>
        <begin position="226"/>
        <end position="245"/>
    </location>
</feature>
<feature type="transmembrane region" description="Helical" evidence="14">
    <location>
        <begin position="151"/>
        <end position="176"/>
    </location>
</feature>
<evidence type="ECO:0000259" key="16">
    <source>
        <dbReference type="PROSITE" id="PS51371"/>
    </source>
</evidence>
<evidence type="ECO:0000313" key="18">
    <source>
        <dbReference type="Proteomes" id="UP001277761"/>
    </source>
</evidence>
<evidence type="ECO:0000256" key="13">
    <source>
        <dbReference type="ARBA" id="ARBA00023136"/>
    </source>
</evidence>
<evidence type="ECO:0000256" key="7">
    <source>
        <dbReference type="ARBA" id="ARBA00022737"/>
    </source>
</evidence>
<evidence type="ECO:0000313" key="17">
    <source>
        <dbReference type="EMBL" id="MDX8151170.1"/>
    </source>
</evidence>
<dbReference type="CDD" id="cd06164">
    <property type="entry name" value="S2P-M50_SpoIVFB_CBS"/>
    <property type="match status" value="1"/>
</dbReference>
<accession>A0ABU4VIB1</accession>
<evidence type="ECO:0000256" key="3">
    <source>
        <dbReference type="ARBA" id="ARBA00022475"/>
    </source>
</evidence>
<dbReference type="Pfam" id="PF02163">
    <property type="entry name" value="Peptidase_M50"/>
    <property type="match status" value="1"/>
</dbReference>
<keyword evidence="8 14" id="KW-0378">Hydrolase</keyword>
<dbReference type="InterPro" id="IPR016483">
    <property type="entry name" value="UCP006404_Pept_M50_CBS"/>
</dbReference>
<evidence type="ECO:0000256" key="8">
    <source>
        <dbReference type="ARBA" id="ARBA00022801"/>
    </source>
</evidence>
<dbReference type="SUPFAM" id="SSF54631">
    <property type="entry name" value="CBS-domain pair"/>
    <property type="match status" value="1"/>
</dbReference>
<evidence type="ECO:0000256" key="5">
    <source>
        <dbReference type="ARBA" id="ARBA00022692"/>
    </source>
</evidence>
<keyword evidence="18" id="KW-1185">Reference proteome</keyword>
<evidence type="ECO:0000256" key="14">
    <source>
        <dbReference type="PIRNR" id="PIRNR006404"/>
    </source>
</evidence>
<evidence type="ECO:0000256" key="2">
    <source>
        <dbReference type="ARBA" id="ARBA00007931"/>
    </source>
</evidence>
<dbReference type="PIRSF" id="PIRSF006404">
    <property type="entry name" value="UCP006404_Pept_M50_CBS"/>
    <property type="match status" value="1"/>
</dbReference>
<keyword evidence="12 15" id="KW-0129">CBS domain</keyword>
<feature type="transmembrane region" description="Helical" evidence="14">
    <location>
        <begin position="48"/>
        <end position="66"/>
    </location>
</feature>
<feature type="transmembrane region" description="Helical" evidence="14">
    <location>
        <begin position="12"/>
        <end position="33"/>
    </location>
</feature>
<dbReference type="PANTHER" id="PTHR39188:SF3">
    <property type="entry name" value="STAGE IV SPORULATION PROTEIN FB"/>
    <property type="match status" value="1"/>
</dbReference>
<dbReference type="PROSITE" id="PS51371">
    <property type="entry name" value="CBS"/>
    <property type="match status" value="1"/>
</dbReference>
<feature type="transmembrane region" description="Helical" evidence="14">
    <location>
        <begin position="107"/>
        <end position="131"/>
    </location>
</feature>
<evidence type="ECO:0000256" key="10">
    <source>
        <dbReference type="ARBA" id="ARBA00022989"/>
    </source>
</evidence>
<keyword evidence="10 14" id="KW-1133">Transmembrane helix</keyword>
<evidence type="ECO:0000256" key="12">
    <source>
        <dbReference type="ARBA" id="ARBA00023122"/>
    </source>
</evidence>
<comment type="cofactor">
    <cofactor evidence="14">
        <name>Zn(2+)</name>
        <dbReference type="ChEBI" id="CHEBI:29105"/>
    </cofactor>
    <text evidence="14">Binds 1 zinc ion per subunit.</text>
</comment>
<reference evidence="17 18" key="1">
    <citation type="submission" date="2023-11" db="EMBL/GenBank/DDBJ databases">
        <authorList>
            <person name="Xu M."/>
            <person name="Jiang T."/>
        </authorList>
    </citation>
    <scope>NUCLEOTIDE SEQUENCE [LARGE SCALE GENOMIC DNA]</scope>
    <source>
        <strain evidence="17 18">SD</strain>
    </source>
</reference>
<dbReference type="GO" id="GO:0006508">
    <property type="term" value="P:proteolysis"/>
    <property type="evidence" value="ECO:0007669"/>
    <property type="project" value="UniProtKB-KW"/>
</dbReference>
<feature type="transmembrane region" description="Helical" evidence="14">
    <location>
        <begin position="197"/>
        <end position="220"/>
    </location>
</feature>
<keyword evidence="9 14" id="KW-0862">Zinc</keyword>
<dbReference type="GO" id="GO:0008233">
    <property type="term" value="F:peptidase activity"/>
    <property type="evidence" value="ECO:0007669"/>
    <property type="project" value="UniProtKB-KW"/>
</dbReference>
<dbReference type="InterPro" id="IPR008915">
    <property type="entry name" value="Peptidase_M50"/>
</dbReference>
<evidence type="ECO:0000256" key="9">
    <source>
        <dbReference type="ARBA" id="ARBA00022833"/>
    </source>
</evidence>
<dbReference type="Gene3D" id="3.10.580.10">
    <property type="entry name" value="CBS-domain"/>
    <property type="match status" value="1"/>
</dbReference>
<dbReference type="PANTHER" id="PTHR39188">
    <property type="entry name" value="MEMBRANE-ASSOCIATED ZINC METALLOPROTEASE M50B"/>
    <property type="match status" value="1"/>
</dbReference>
<keyword evidence="3 14" id="KW-1003">Cell membrane</keyword>
<dbReference type="EMBL" id="JAXAVX010000002">
    <property type="protein sequence ID" value="MDX8151170.1"/>
    <property type="molecule type" value="Genomic_DNA"/>
</dbReference>
<keyword evidence="5 14" id="KW-0812">Transmembrane</keyword>
<protein>
    <recommendedName>
        <fullName evidence="14">Zinc metalloprotease</fullName>
    </recommendedName>
</protein>
<keyword evidence="6 14" id="KW-0479">Metal-binding</keyword>
<keyword evidence="4 14" id="KW-0645">Protease</keyword>
<name>A0ABU4VIB1_9ACTN</name>
<dbReference type="Pfam" id="PF00571">
    <property type="entry name" value="CBS"/>
    <property type="match status" value="2"/>
</dbReference>
<keyword evidence="7" id="KW-0677">Repeat</keyword>
<feature type="domain" description="CBS" evidence="16">
    <location>
        <begin position="263"/>
        <end position="323"/>
    </location>
</feature>
<evidence type="ECO:0000256" key="15">
    <source>
        <dbReference type="PROSITE-ProRule" id="PRU00703"/>
    </source>
</evidence>
<evidence type="ECO:0000256" key="6">
    <source>
        <dbReference type="ARBA" id="ARBA00022723"/>
    </source>
</evidence>
<organism evidence="17 18">
    <name type="scientific">Patulibacter brassicae</name>
    <dbReference type="NCBI Taxonomy" id="1705717"/>
    <lineage>
        <taxon>Bacteria</taxon>
        <taxon>Bacillati</taxon>
        <taxon>Actinomycetota</taxon>
        <taxon>Thermoleophilia</taxon>
        <taxon>Solirubrobacterales</taxon>
        <taxon>Patulibacteraceae</taxon>
        <taxon>Patulibacter</taxon>
    </lineage>
</organism>
<gene>
    <name evidence="17" type="ORF">SK069_06170</name>
</gene>
<keyword evidence="11 14" id="KW-0482">Metalloprotease</keyword>
<evidence type="ECO:0000256" key="11">
    <source>
        <dbReference type="ARBA" id="ARBA00023049"/>
    </source>
</evidence>
<dbReference type="InterPro" id="IPR000644">
    <property type="entry name" value="CBS_dom"/>
</dbReference>
<sequence length="390" mass="41087">MGTRSVKLAKVLGIRIGADPSWFLALFLIILLLGDRFDAVLPAESPTVHWALAVAAALLFFGSLIIHELGHAIAARWFGIQTQGIDLWLLGGVARLSRDARTPKEEFVVAIAGPVGTVVAGGLCVLVGLLLQGDTSLVDAALLREGADDPLLALFGWAAAVNVVLLVFNLIPAFPLDGGRIARAIAWKISGDRRRGTVVAGGLGRVFAILLAVYGVVILMNGDTVSGIWFLLIAWFIGGAARAAVVTSEISEQLHAVTAGELMDEQPAWVPQDATAIEAEEEAFAPFGVPWAAVLSQDGRIVGVVRIERVREELNAGRPGTPVAELLDAGDAPHVGPEATLEELLADDRLRELGALPVVGADGTMRGLVSFRSVRDALARALPGTDLQRG</sequence>
<dbReference type="Proteomes" id="UP001277761">
    <property type="component" value="Unassembled WGS sequence"/>
</dbReference>
<proteinExistence type="inferred from homology"/>
<evidence type="ECO:0000256" key="1">
    <source>
        <dbReference type="ARBA" id="ARBA00004651"/>
    </source>
</evidence>
<comment type="subcellular location">
    <subcellularLocation>
        <location evidence="1 14">Cell membrane</location>
        <topology evidence="1 14">Multi-pass membrane protein</topology>
    </subcellularLocation>
</comment>
<comment type="similarity">
    <text evidence="2 14">Belongs to the peptidase M50B family.</text>
</comment>
<keyword evidence="13 14" id="KW-0472">Membrane</keyword>
<dbReference type="RefSeq" id="WP_319953322.1">
    <property type="nucleotide sequence ID" value="NZ_JAXAVX010000002.1"/>
</dbReference>
<evidence type="ECO:0000256" key="4">
    <source>
        <dbReference type="ARBA" id="ARBA00022670"/>
    </source>
</evidence>
<comment type="caution">
    <text evidence="17">The sequence shown here is derived from an EMBL/GenBank/DDBJ whole genome shotgun (WGS) entry which is preliminary data.</text>
</comment>
<dbReference type="InterPro" id="IPR046342">
    <property type="entry name" value="CBS_dom_sf"/>
</dbReference>